<gene>
    <name evidence="2" type="ORF">J2T15_002031</name>
</gene>
<organism evidence="2 3">
    <name type="scientific">Paenibacillus harenae</name>
    <dbReference type="NCBI Taxonomy" id="306543"/>
    <lineage>
        <taxon>Bacteria</taxon>
        <taxon>Bacillati</taxon>
        <taxon>Bacillota</taxon>
        <taxon>Bacilli</taxon>
        <taxon>Bacillales</taxon>
        <taxon>Paenibacillaceae</taxon>
        <taxon>Paenibacillus</taxon>
    </lineage>
</organism>
<keyword evidence="1" id="KW-1133">Transmembrane helix</keyword>
<evidence type="ECO:0000256" key="1">
    <source>
        <dbReference type="SAM" id="Phobius"/>
    </source>
</evidence>
<comment type="caution">
    <text evidence="2">The sequence shown here is derived from an EMBL/GenBank/DDBJ whole genome shotgun (WGS) entry which is preliminary data.</text>
</comment>
<feature type="transmembrane region" description="Helical" evidence="1">
    <location>
        <begin position="20"/>
        <end position="44"/>
    </location>
</feature>
<keyword evidence="1" id="KW-0812">Transmembrane</keyword>
<keyword evidence="3" id="KW-1185">Reference proteome</keyword>
<dbReference type="EMBL" id="JAUSSU010000004">
    <property type="protein sequence ID" value="MDQ0112596.1"/>
    <property type="molecule type" value="Genomic_DNA"/>
</dbReference>
<evidence type="ECO:0000313" key="2">
    <source>
        <dbReference type="EMBL" id="MDQ0112596.1"/>
    </source>
</evidence>
<accession>A0ABT9TZ17</accession>
<feature type="transmembrane region" description="Helical" evidence="1">
    <location>
        <begin position="127"/>
        <end position="145"/>
    </location>
</feature>
<feature type="transmembrane region" description="Helical" evidence="1">
    <location>
        <begin position="84"/>
        <end position="107"/>
    </location>
</feature>
<feature type="transmembrane region" description="Helical" evidence="1">
    <location>
        <begin position="56"/>
        <end position="72"/>
    </location>
</feature>
<keyword evidence="1" id="KW-0472">Membrane</keyword>
<feature type="transmembrane region" description="Helical" evidence="1">
    <location>
        <begin position="151"/>
        <end position="171"/>
    </location>
</feature>
<proteinExistence type="predicted"/>
<sequence>MVREGFNKFFWSFLFIMFDFRIQGFDILPDAVGFILFVLGFQALAEYSEYFVKAKIFNWIMLVLSLFQIYEQPVQGGDIHINPLSIVVGLVSFVLILVIVHHLFKGIRDLAVKRQRFDIEHDAARRWAYFLVFQIASVLLIIMIVVPLLFFLMVIVLFVAAIALMVILMSFMKKCGEQL</sequence>
<name>A0ABT9TZ17_PAEHA</name>
<evidence type="ECO:0000313" key="3">
    <source>
        <dbReference type="Proteomes" id="UP001229346"/>
    </source>
</evidence>
<dbReference type="Proteomes" id="UP001229346">
    <property type="component" value="Unassembled WGS sequence"/>
</dbReference>
<reference evidence="2 3" key="1">
    <citation type="submission" date="2023-07" db="EMBL/GenBank/DDBJ databases">
        <title>Sorghum-associated microbial communities from plants grown in Nebraska, USA.</title>
        <authorList>
            <person name="Schachtman D."/>
        </authorList>
    </citation>
    <scope>NUCLEOTIDE SEQUENCE [LARGE SCALE GENOMIC DNA]</scope>
    <source>
        <strain evidence="2 3">CC482</strain>
    </source>
</reference>
<protein>
    <submittedName>
        <fullName evidence="2">Membrane protein</fullName>
    </submittedName>
</protein>